<accession>A0A1M6TAL2</accession>
<organism evidence="2 3">
    <name type="scientific">Chryseobacterium polytrichastri</name>
    <dbReference type="NCBI Taxonomy" id="1302687"/>
    <lineage>
        <taxon>Bacteria</taxon>
        <taxon>Pseudomonadati</taxon>
        <taxon>Bacteroidota</taxon>
        <taxon>Flavobacteriia</taxon>
        <taxon>Flavobacteriales</taxon>
        <taxon>Weeksellaceae</taxon>
        <taxon>Chryseobacterium group</taxon>
        <taxon>Chryseobacterium</taxon>
    </lineage>
</organism>
<sequence length="929" mass="104852">MRKIYLLLLCILISNLYYSQSQTPNTGVIQPVPTAASLATYNNNPVSVQTGIPNISYPLISVPTNNKSVNINLGLNYHAGNTSLEQWVSNVGKGWSMLGSGVISKEIMAEFDEKYDDINYSGYKKNEFKDLYNFSTPEESGKFRIIRDTLNNTFKVVKLTPYTSKIKYDSVANPATLIINSFTVISNTGIKYKFDKYDLSRMNVTMGFSPAHGYKIANKIYRSAFYLSRILDENDKELVKYNYLKETKYVLGQEADHIIESENNRLSSIEIKDHGIIEINYSKNASLDKMSDPFNLDYITLKTSNNLFIKKYKFEYSAPIGLRILNSFNQVDANENIIEKYQFSYKDIYSPPLESGSISSNVLNKVQLPTGGTVEYNFDMVPYYYYDAIKTIPAPLGLYGATSFEKVNYAGKKYFFTVTTLDKEITIDATDVAALSGYTWGINFYKKVGNTFQLLPEFSIGVVAGITPNPDDNLVQTRIFPTGEYYAELSCDWNVNLMAPLVINAYHKVGEPTEEHIKTASTTGLPRIKNIKYFDLHSSTITSSSIPSRIEEYEYPFFDNPTESSGYYVEGGSLNDGMTAAAPSMIYKNVKVSNGNNTGYTKYYFKTPVDYPIQNEHFIPNYNLVRGGLLEKTEVYNTANQKLLESIFDYTIQDFDGPEYSLPGGFFQVKTVWAKEEKITSRNFFDSGFAETKKEVIKNSNNYAPNLEKVTSFDGSIQETAYQYALDKNNQKLIDANIIGIPLETTSIIKKNTSDAGKLISRAETKYDDPANKFPSSAVSYDTQNNLAEEVIFNRYDSKGNLEQYTTKEGIPVSMVWGYSKTQPIAKVEGATYDQISGYISDIVSKSDTDIDATSEQALVSALDTFRNLPALQNTQITTYVYDPLIGMKIMTPPAGIREYYKYDTAGRLEQVVDENGKLLRKNKYNYKH</sequence>
<evidence type="ECO:0000313" key="3">
    <source>
        <dbReference type="Proteomes" id="UP000184364"/>
    </source>
</evidence>
<keyword evidence="3" id="KW-1185">Reference proteome</keyword>
<dbReference type="STRING" id="1302687.SAMN05444267_100534"/>
<protein>
    <recommendedName>
        <fullName evidence="4">YD repeat-containing protein</fullName>
    </recommendedName>
</protein>
<gene>
    <name evidence="2" type="ORF">SAMN05444267_100534</name>
</gene>
<feature type="chain" id="PRO_5013382532" description="YD repeat-containing protein" evidence="1">
    <location>
        <begin position="20"/>
        <end position="929"/>
    </location>
</feature>
<dbReference type="Proteomes" id="UP000184364">
    <property type="component" value="Unassembled WGS sequence"/>
</dbReference>
<reference evidence="3" key="1">
    <citation type="submission" date="2016-11" db="EMBL/GenBank/DDBJ databases">
        <authorList>
            <person name="Varghese N."/>
            <person name="Submissions S."/>
        </authorList>
    </citation>
    <scope>NUCLEOTIDE SEQUENCE [LARGE SCALE GENOMIC DNA]</scope>
    <source>
        <strain evidence="3">DSM 26899</strain>
    </source>
</reference>
<dbReference type="AlphaFoldDB" id="A0A1M6TAL2"/>
<name>A0A1M6TAL2_9FLAO</name>
<proteinExistence type="predicted"/>
<dbReference type="OrthoDB" id="9814627at2"/>
<keyword evidence="1" id="KW-0732">Signal</keyword>
<feature type="signal peptide" evidence="1">
    <location>
        <begin position="1"/>
        <end position="19"/>
    </location>
</feature>
<dbReference type="EMBL" id="FRAV01000005">
    <property type="protein sequence ID" value="SHK54010.1"/>
    <property type="molecule type" value="Genomic_DNA"/>
</dbReference>
<evidence type="ECO:0000256" key="1">
    <source>
        <dbReference type="SAM" id="SignalP"/>
    </source>
</evidence>
<evidence type="ECO:0008006" key="4">
    <source>
        <dbReference type="Google" id="ProtNLM"/>
    </source>
</evidence>
<dbReference type="RefSeq" id="WP_139262523.1">
    <property type="nucleotide sequence ID" value="NZ_FRAV01000005.1"/>
</dbReference>
<evidence type="ECO:0000313" key="2">
    <source>
        <dbReference type="EMBL" id="SHK54010.1"/>
    </source>
</evidence>